<name>A0AAV2SUV2_MEGNR</name>
<comment type="caution">
    <text evidence="2">The sequence shown here is derived from an EMBL/GenBank/DDBJ whole genome shotgun (WGS) entry which is preliminary data.</text>
</comment>
<proteinExistence type="predicted"/>
<keyword evidence="3" id="KW-1185">Reference proteome</keyword>
<dbReference type="InterPro" id="IPR000477">
    <property type="entry name" value="RT_dom"/>
</dbReference>
<evidence type="ECO:0000313" key="2">
    <source>
        <dbReference type="EMBL" id="CAL4255330.1"/>
    </source>
</evidence>
<organism evidence="2 3">
    <name type="scientific">Meganyctiphanes norvegica</name>
    <name type="common">Northern krill</name>
    <name type="synonym">Thysanopoda norvegica</name>
    <dbReference type="NCBI Taxonomy" id="48144"/>
    <lineage>
        <taxon>Eukaryota</taxon>
        <taxon>Metazoa</taxon>
        <taxon>Ecdysozoa</taxon>
        <taxon>Arthropoda</taxon>
        <taxon>Crustacea</taxon>
        <taxon>Multicrustacea</taxon>
        <taxon>Malacostraca</taxon>
        <taxon>Eumalacostraca</taxon>
        <taxon>Eucarida</taxon>
        <taxon>Euphausiacea</taxon>
        <taxon>Euphausiidae</taxon>
        <taxon>Meganyctiphanes</taxon>
    </lineage>
</organism>
<feature type="non-terminal residue" evidence="2">
    <location>
        <position position="1"/>
    </location>
</feature>
<protein>
    <recommendedName>
        <fullName evidence="1">Reverse transcriptase domain-containing protein</fullName>
    </recommendedName>
</protein>
<sequence>KIKGKIGLWLQEFLNNRKYRVVANGEMSDVQDVLSGVPQGTVLAAVLFIIMISDVDENVKSSIVRLFADDTRISRKITSEEDKVLLQKDLNVIYDWANKNLMKFNENKFEQMSHGEAKKH</sequence>
<dbReference type="Pfam" id="PF00078">
    <property type="entry name" value="RVT_1"/>
    <property type="match status" value="1"/>
</dbReference>
<evidence type="ECO:0000259" key="1">
    <source>
        <dbReference type="PROSITE" id="PS50878"/>
    </source>
</evidence>
<dbReference type="PANTHER" id="PTHR33332">
    <property type="entry name" value="REVERSE TRANSCRIPTASE DOMAIN-CONTAINING PROTEIN"/>
    <property type="match status" value="1"/>
</dbReference>
<gene>
    <name evidence="2" type="ORF">MNOR_LOCUS41994</name>
</gene>
<dbReference type="Proteomes" id="UP001497623">
    <property type="component" value="Unassembled WGS sequence"/>
</dbReference>
<reference evidence="2 3" key="1">
    <citation type="submission" date="2024-05" db="EMBL/GenBank/DDBJ databases">
        <authorList>
            <person name="Wallberg A."/>
        </authorList>
    </citation>
    <scope>NUCLEOTIDE SEQUENCE [LARGE SCALE GENOMIC DNA]</scope>
</reference>
<feature type="domain" description="Reverse transcriptase" evidence="1">
    <location>
        <begin position="1"/>
        <end position="120"/>
    </location>
</feature>
<dbReference type="EMBL" id="CAXKWB010186409">
    <property type="protein sequence ID" value="CAL4255330.1"/>
    <property type="molecule type" value="Genomic_DNA"/>
</dbReference>
<accession>A0AAV2SUV2</accession>
<dbReference type="PROSITE" id="PS50878">
    <property type="entry name" value="RT_POL"/>
    <property type="match status" value="1"/>
</dbReference>
<dbReference type="AlphaFoldDB" id="A0AAV2SUV2"/>
<evidence type="ECO:0000313" key="3">
    <source>
        <dbReference type="Proteomes" id="UP001497623"/>
    </source>
</evidence>